<feature type="compositionally biased region" description="Pro residues" evidence="1">
    <location>
        <begin position="35"/>
        <end position="45"/>
    </location>
</feature>
<evidence type="ECO:0000256" key="1">
    <source>
        <dbReference type="SAM" id="MobiDB-lite"/>
    </source>
</evidence>
<proteinExistence type="predicted"/>
<accession>A0A8T2NM34</accession>
<dbReference type="AlphaFoldDB" id="A0A8T2NM34"/>
<keyword evidence="3" id="KW-1185">Reference proteome</keyword>
<sequence length="111" mass="11315">MLTPAPLHSSAQADALPQGCAMSATNHTLQGRRAPPLPALLPKVPPSGLLPSRGMPQAQTVVLQSLPLRKRRMATGGSHRGGSQTLASPSNPPHPLAQKALVGRSGEGGPA</sequence>
<comment type="caution">
    <text evidence="2">The sequence shown here is derived from an EMBL/GenBank/DDBJ whole genome shotgun (WGS) entry which is preliminary data.</text>
</comment>
<evidence type="ECO:0000313" key="2">
    <source>
        <dbReference type="EMBL" id="KAG9341299.1"/>
    </source>
</evidence>
<protein>
    <submittedName>
        <fullName evidence="2">Uncharacterized protein</fullName>
    </submittedName>
</protein>
<gene>
    <name evidence="2" type="ORF">JZ751_019401</name>
</gene>
<dbReference type="EMBL" id="JAFBMS010000036">
    <property type="protein sequence ID" value="KAG9341299.1"/>
    <property type="molecule type" value="Genomic_DNA"/>
</dbReference>
<dbReference type="Proteomes" id="UP000824540">
    <property type="component" value="Unassembled WGS sequence"/>
</dbReference>
<evidence type="ECO:0000313" key="3">
    <source>
        <dbReference type="Proteomes" id="UP000824540"/>
    </source>
</evidence>
<organism evidence="2 3">
    <name type="scientific">Albula glossodonta</name>
    <name type="common">roundjaw bonefish</name>
    <dbReference type="NCBI Taxonomy" id="121402"/>
    <lineage>
        <taxon>Eukaryota</taxon>
        <taxon>Metazoa</taxon>
        <taxon>Chordata</taxon>
        <taxon>Craniata</taxon>
        <taxon>Vertebrata</taxon>
        <taxon>Euteleostomi</taxon>
        <taxon>Actinopterygii</taxon>
        <taxon>Neopterygii</taxon>
        <taxon>Teleostei</taxon>
        <taxon>Albuliformes</taxon>
        <taxon>Albulidae</taxon>
        <taxon>Albula</taxon>
    </lineage>
</organism>
<feature type="region of interest" description="Disordered" evidence="1">
    <location>
        <begin position="1"/>
        <end position="54"/>
    </location>
</feature>
<feature type="region of interest" description="Disordered" evidence="1">
    <location>
        <begin position="72"/>
        <end position="111"/>
    </location>
</feature>
<name>A0A8T2NM34_9TELE</name>
<reference evidence="2" key="1">
    <citation type="thesis" date="2021" institute="BYU ScholarsArchive" country="Provo, UT, USA">
        <title>Applications of and Algorithms for Genome Assembly and Genomic Analyses with an Emphasis on Marine Teleosts.</title>
        <authorList>
            <person name="Pickett B.D."/>
        </authorList>
    </citation>
    <scope>NUCLEOTIDE SEQUENCE</scope>
    <source>
        <strain evidence="2">HI-2016</strain>
    </source>
</reference>